<evidence type="ECO:0000313" key="2">
    <source>
        <dbReference type="Proteomes" id="UP000005206"/>
    </source>
</evidence>
<keyword evidence="2" id="KW-1185">Reference proteome</keyword>
<gene>
    <name evidence="1" type="ORF">NECHADRAFT_82991</name>
</gene>
<sequence>MPETGYFTSSGGAPHYFTVVPGRDLFVLQPDLLSGIDRDWGYLEIPVGLTKRVRHIAIEYNPEWGSKLNQPRQHEEVWRMVQALRSFARNAYGNSRLWFIDHSLKRKEDAPVFKEVPSGYSTNAFYASDRKFLEVECGSRDLNLGHWQYTRQVEEGIFDDDSSASFLSLLRGRVNCHKDHT</sequence>
<organism evidence="1 2">
    <name type="scientific">Fusarium vanettenii (strain ATCC MYA-4622 / CBS 123669 / FGSC 9596 / NRRL 45880 / 77-13-4)</name>
    <name type="common">Fusarium solani subsp. pisi</name>
    <dbReference type="NCBI Taxonomy" id="660122"/>
    <lineage>
        <taxon>Eukaryota</taxon>
        <taxon>Fungi</taxon>
        <taxon>Dikarya</taxon>
        <taxon>Ascomycota</taxon>
        <taxon>Pezizomycotina</taxon>
        <taxon>Sordariomycetes</taxon>
        <taxon>Hypocreomycetidae</taxon>
        <taxon>Hypocreales</taxon>
        <taxon>Nectriaceae</taxon>
        <taxon>Fusarium</taxon>
        <taxon>Fusarium solani species complex</taxon>
        <taxon>Fusarium vanettenii</taxon>
    </lineage>
</organism>
<accession>C7ZAV0</accession>
<dbReference type="OrthoDB" id="3596450at2759"/>
<dbReference type="VEuPathDB" id="FungiDB:NECHADRAFT_82991"/>
<proteinExistence type="predicted"/>
<protein>
    <submittedName>
        <fullName evidence="1">Uncharacterized protein</fullName>
    </submittedName>
</protein>
<dbReference type="AlphaFoldDB" id="C7ZAV0"/>
<dbReference type="GeneID" id="9672784"/>
<dbReference type="HOGENOM" id="CLU_1489077_0_0_1"/>
<dbReference type="InParanoid" id="C7ZAV0"/>
<name>C7ZAV0_FUSV7</name>
<dbReference type="RefSeq" id="XP_003044482.1">
    <property type="nucleotide sequence ID" value="XM_003044436.1"/>
</dbReference>
<dbReference type="Proteomes" id="UP000005206">
    <property type="component" value="Chromosome 7"/>
</dbReference>
<reference evidence="1 2" key="1">
    <citation type="journal article" date="2009" name="PLoS Genet.">
        <title>The genome of Nectria haematococca: contribution of supernumerary chromosomes to gene expansion.</title>
        <authorList>
            <person name="Coleman J.J."/>
            <person name="Rounsley S.D."/>
            <person name="Rodriguez-Carres M."/>
            <person name="Kuo A."/>
            <person name="Wasmann C.C."/>
            <person name="Grimwood J."/>
            <person name="Schmutz J."/>
            <person name="Taga M."/>
            <person name="White G.J."/>
            <person name="Zhou S."/>
            <person name="Schwartz D.C."/>
            <person name="Freitag M."/>
            <person name="Ma L.J."/>
            <person name="Danchin E.G."/>
            <person name="Henrissat B."/>
            <person name="Coutinho P.M."/>
            <person name="Nelson D.R."/>
            <person name="Straney D."/>
            <person name="Napoli C.A."/>
            <person name="Barker B.M."/>
            <person name="Gribskov M."/>
            <person name="Rep M."/>
            <person name="Kroken S."/>
            <person name="Molnar I."/>
            <person name="Rensing C."/>
            <person name="Kennell J.C."/>
            <person name="Zamora J."/>
            <person name="Farman M.L."/>
            <person name="Selker E.U."/>
            <person name="Salamov A."/>
            <person name="Shapiro H."/>
            <person name="Pangilinan J."/>
            <person name="Lindquist E."/>
            <person name="Lamers C."/>
            <person name="Grigoriev I.V."/>
            <person name="Geiser D.M."/>
            <person name="Covert S.F."/>
            <person name="Temporini E."/>
            <person name="Vanetten H.D."/>
        </authorList>
    </citation>
    <scope>NUCLEOTIDE SEQUENCE [LARGE SCALE GENOMIC DNA]</scope>
    <source>
        <strain evidence="2">ATCC MYA-4622 / CBS 123669 / FGSC 9596 / NRRL 45880 / 77-13-4</strain>
    </source>
</reference>
<dbReference type="EMBL" id="GG698914">
    <property type="protein sequence ID" value="EEU38769.1"/>
    <property type="molecule type" value="Genomic_DNA"/>
</dbReference>
<evidence type="ECO:0000313" key="1">
    <source>
        <dbReference type="EMBL" id="EEU38769.1"/>
    </source>
</evidence>
<dbReference type="KEGG" id="nhe:NECHADRAFT_82991"/>
<dbReference type="OMA" id="ASESFYV"/>